<evidence type="ECO:0000313" key="3">
    <source>
        <dbReference type="Proteomes" id="UP000825933"/>
    </source>
</evidence>
<sequence>MKKILLVFVVVVVCVGIIFTISSFQGQNNSKQLQNQNDQINLQWNTDLNSALKESQKSNKLVFIDFYADWCGYCKELNKETFTDQKVKEKFDQKYVLVKINGDMYPDITSKYKVYGYPTLLILDSNGNEIKRQTGFVSATELLNVI</sequence>
<dbReference type="Pfam" id="PF00085">
    <property type="entry name" value="Thioredoxin"/>
    <property type="match status" value="1"/>
</dbReference>
<reference evidence="3" key="1">
    <citation type="journal article" date="2022" name="Microbiol. Resour. Announc.">
        <title>Draft Genome Sequence of a Methanogenic Archaeon from West Spitsbergen Permafrost.</title>
        <authorList>
            <person name="Trubitsyn V."/>
            <person name="Rivkina E."/>
            <person name="Shcherbakova V."/>
        </authorList>
    </citation>
    <scope>NUCLEOTIDE SEQUENCE [LARGE SCALE GENOMIC DNA]</scope>
    <source>
        <strain evidence="3">VT</strain>
    </source>
</reference>
<dbReference type="PANTHER" id="PTHR32234:SF0">
    <property type="entry name" value="THIOL:DISULFIDE INTERCHANGE PROTEIN DSBD"/>
    <property type="match status" value="1"/>
</dbReference>
<accession>A0A8T5UR78</accession>
<evidence type="ECO:0000259" key="1">
    <source>
        <dbReference type="PROSITE" id="PS51352"/>
    </source>
</evidence>
<dbReference type="GO" id="GO:0015035">
    <property type="term" value="F:protein-disulfide reductase activity"/>
    <property type="evidence" value="ECO:0007669"/>
    <property type="project" value="TreeGrafter"/>
</dbReference>
<dbReference type="InterPro" id="IPR013766">
    <property type="entry name" value="Thioredoxin_domain"/>
</dbReference>
<dbReference type="PROSITE" id="PS00194">
    <property type="entry name" value="THIOREDOXIN_1"/>
    <property type="match status" value="1"/>
</dbReference>
<dbReference type="PROSITE" id="PS51352">
    <property type="entry name" value="THIOREDOXIN_2"/>
    <property type="match status" value="1"/>
</dbReference>
<feature type="domain" description="Thioredoxin" evidence="1">
    <location>
        <begin position="22"/>
        <end position="146"/>
    </location>
</feature>
<dbReference type="SUPFAM" id="SSF52833">
    <property type="entry name" value="Thioredoxin-like"/>
    <property type="match status" value="1"/>
</dbReference>
<comment type="caution">
    <text evidence="2">The sequence shown here is derived from an EMBL/GenBank/DDBJ whole genome shotgun (WGS) entry which is preliminary data.</text>
</comment>
<dbReference type="AlphaFoldDB" id="A0A8T5UR78"/>
<gene>
    <name evidence="2" type="ORF">K8N75_01075</name>
</gene>
<dbReference type="GO" id="GO:0045454">
    <property type="term" value="P:cell redox homeostasis"/>
    <property type="evidence" value="ECO:0007669"/>
    <property type="project" value="TreeGrafter"/>
</dbReference>
<dbReference type="RefSeq" id="WP_223790334.1">
    <property type="nucleotide sequence ID" value="NZ_JAIOUQ010000003.1"/>
</dbReference>
<organism evidence="2 3">
    <name type="scientific">Methanobacterium spitsbergense</name>
    <dbReference type="NCBI Taxonomy" id="2874285"/>
    <lineage>
        <taxon>Archaea</taxon>
        <taxon>Methanobacteriati</taxon>
        <taxon>Methanobacteriota</taxon>
        <taxon>Methanomada group</taxon>
        <taxon>Methanobacteria</taxon>
        <taxon>Methanobacteriales</taxon>
        <taxon>Methanobacteriaceae</taxon>
        <taxon>Methanobacterium</taxon>
    </lineage>
</organism>
<dbReference type="InterPro" id="IPR036249">
    <property type="entry name" value="Thioredoxin-like_sf"/>
</dbReference>
<dbReference type="Gene3D" id="3.40.30.10">
    <property type="entry name" value="Glutaredoxin"/>
    <property type="match status" value="1"/>
</dbReference>
<name>A0A8T5UR78_9EURY</name>
<dbReference type="Proteomes" id="UP000825933">
    <property type="component" value="Unassembled WGS sequence"/>
</dbReference>
<evidence type="ECO:0000313" key="2">
    <source>
        <dbReference type="EMBL" id="MBZ2164647.1"/>
    </source>
</evidence>
<proteinExistence type="predicted"/>
<protein>
    <submittedName>
        <fullName evidence="2">Thioredoxin family protein</fullName>
    </submittedName>
</protein>
<keyword evidence="3" id="KW-1185">Reference proteome</keyword>
<dbReference type="PANTHER" id="PTHR32234">
    <property type="entry name" value="THIOL:DISULFIDE INTERCHANGE PROTEIN DSBD"/>
    <property type="match status" value="1"/>
</dbReference>
<dbReference type="EMBL" id="JAIOUQ010000003">
    <property type="protein sequence ID" value="MBZ2164647.1"/>
    <property type="molecule type" value="Genomic_DNA"/>
</dbReference>
<dbReference type="InterPro" id="IPR017937">
    <property type="entry name" value="Thioredoxin_CS"/>
</dbReference>